<keyword evidence="3 5" id="KW-1133">Transmembrane helix</keyword>
<feature type="transmembrane region" description="Helical" evidence="5">
    <location>
        <begin position="18"/>
        <end position="42"/>
    </location>
</feature>
<dbReference type="AlphaFoldDB" id="X1R135"/>
<dbReference type="InterPro" id="IPR052527">
    <property type="entry name" value="Metal_cation-efflux_comp"/>
</dbReference>
<gene>
    <name evidence="6" type="ORF">S06H3_62553</name>
</gene>
<sequence length="129" mass="14746">WLSATIYSIFLPLQLGTIWFYVGLGVFLSGLIILIIATLNFAKASLDKPITGGLYHFSRHPMYLSMLFIYTGTSLASASWLFFLLTIATVVLIRQEMALEERYCLEKYGDAYREYMNRTPRWIGMPKSG</sequence>
<protein>
    <recommendedName>
        <fullName evidence="7">Steroid 5-alpha reductase C-terminal domain-containing protein</fullName>
    </recommendedName>
</protein>
<proteinExistence type="predicted"/>
<evidence type="ECO:0000256" key="2">
    <source>
        <dbReference type="ARBA" id="ARBA00022692"/>
    </source>
</evidence>
<dbReference type="PANTHER" id="PTHR43847">
    <property type="entry name" value="BLL3993 PROTEIN"/>
    <property type="match status" value="1"/>
</dbReference>
<comment type="caution">
    <text evidence="6">The sequence shown here is derived from an EMBL/GenBank/DDBJ whole genome shotgun (WGS) entry which is preliminary data.</text>
</comment>
<organism evidence="6">
    <name type="scientific">marine sediment metagenome</name>
    <dbReference type="NCBI Taxonomy" id="412755"/>
    <lineage>
        <taxon>unclassified sequences</taxon>
        <taxon>metagenomes</taxon>
        <taxon>ecological metagenomes</taxon>
    </lineage>
</organism>
<dbReference type="PANTHER" id="PTHR43847:SF1">
    <property type="entry name" value="BLL3993 PROTEIN"/>
    <property type="match status" value="1"/>
</dbReference>
<dbReference type="Gene3D" id="1.20.120.1630">
    <property type="match status" value="1"/>
</dbReference>
<keyword evidence="2 5" id="KW-0812">Transmembrane</keyword>
<evidence type="ECO:0000313" key="6">
    <source>
        <dbReference type="EMBL" id="GAI49259.1"/>
    </source>
</evidence>
<evidence type="ECO:0008006" key="7">
    <source>
        <dbReference type="Google" id="ProtNLM"/>
    </source>
</evidence>
<evidence type="ECO:0000256" key="5">
    <source>
        <dbReference type="SAM" id="Phobius"/>
    </source>
</evidence>
<name>X1R135_9ZZZZ</name>
<evidence type="ECO:0000256" key="3">
    <source>
        <dbReference type="ARBA" id="ARBA00022989"/>
    </source>
</evidence>
<dbReference type="GO" id="GO:0012505">
    <property type="term" value="C:endomembrane system"/>
    <property type="evidence" value="ECO:0007669"/>
    <property type="project" value="UniProtKB-SubCell"/>
</dbReference>
<reference evidence="6" key="1">
    <citation type="journal article" date="2014" name="Front. Microbiol.">
        <title>High frequency of phylogenetically diverse reductive dehalogenase-homologous genes in deep subseafloor sedimentary metagenomes.</title>
        <authorList>
            <person name="Kawai M."/>
            <person name="Futagami T."/>
            <person name="Toyoda A."/>
            <person name="Takaki Y."/>
            <person name="Nishi S."/>
            <person name="Hori S."/>
            <person name="Arai W."/>
            <person name="Tsubouchi T."/>
            <person name="Morono Y."/>
            <person name="Uchiyama I."/>
            <person name="Ito T."/>
            <person name="Fujiyama A."/>
            <person name="Inagaki F."/>
            <person name="Takami H."/>
        </authorList>
    </citation>
    <scope>NUCLEOTIDE SEQUENCE</scope>
    <source>
        <strain evidence="6">Expedition CK06-06</strain>
    </source>
</reference>
<keyword evidence="4 5" id="KW-0472">Membrane</keyword>
<accession>X1R135</accession>
<feature type="non-terminal residue" evidence="6">
    <location>
        <position position="1"/>
    </location>
</feature>
<dbReference type="InterPro" id="IPR007318">
    <property type="entry name" value="Phopholipid_MeTrfase"/>
</dbReference>
<feature type="transmembrane region" description="Helical" evidence="5">
    <location>
        <begin position="63"/>
        <end position="93"/>
    </location>
</feature>
<dbReference type="Pfam" id="PF04191">
    <property type="entry name" value="PEMT"/>
    <property type="match status" value="1"/>
</dbReference>
<dbReference type="EMBL" id="BARV01041280">
    <property type="protein sequence ID" value="GAI49259.1"/>
    <property type="molecule type" value="Genomic_DNA"/>
</dbReference>
<evidence type="ECO:0000256" key="1">
    <source>
        <dbReference type="ARBA" id="ARBA00004127"/>
    </source>
</evidence>
<comment type="subcellular location">
    <subcellularLocation>
        <location evidence="1">Endomembrane system</location>
        <topology evidence="1">Multi-pass membrane protein</topology>
    </subcellularLocation>
</comment>
<evidence type="ECO:0000256" key="4">
    <source>
        <dbReference type="ARBA" id="ARBA00023136"/>
    </source>
</evidence>